<evidence type="ECO:0000313" key="1">
    <source>
        <dbReference type="EMBL" id="KIM35041.1"/>
    </source>
</evidence>
<accession>A0A0C3BUJ1</accession>
<dbReference type="HOGENOM" id="CLU_009958_4_2_1"/>
<reference evidence="1 2" key="1">
    <citation type="submission" date="2014-04" db="EMBL/GenBank/DDBJ databases">
        <authorList>
            <consortium name="DOE Joint Genome Institute"/>
            <person name="Kuo A."/>
            <person name="Gay G."/>
            <person name="Dore J."/>
            <person name="Kohler A."/>
            <person name="Nagy L.G."/>
            <person name="Floudas D."/>
            <person name="Copeland A."/>
            <person name="Barry K.W."/>
            <person name="Cichocki N."/>
            <person name="Veneault-Fourrey C."/>
            <person name="LaButti K."/>
            <person name="Lindquist E.A."/>
            <person name="Lipzen A."/>
            <person name="Lundell T."/>
            <person name="Morin E."/>
            <person name="Murat C."/>
            <person name="Sun H."/>
            <person name="Tunlid A."/>
            <person name="Henrissat B."/>
            <person name="Grigoriev I.V."/>
            <person name="Hibbett D.S."/>
            <person name="Martin F."/>
            <person name="Nordberg H.P."/>
            <person name="Cantor M.N."/>
            <person name="Hua S.X."/>
        </authorList>
    </citation>
    <scope>NUCLEOTIDE SEQUENCE [LARGE SCALE GENOMIC DNA]</scope>
    <source>
        <strain evidence="2">h7</strain>
    </source>
</reference>
<proteinExistence type="predicted"/>
<sequence length="579" mass="64946">MSRAPYPGSSRKLVLAFDVGTTYSGISYSILDPGMVPSIKAVTRFAFLHPYFPSGGGSKIPTVMWYDRNGNVRAAGAEATRDNIEEEAADGQWVKAEWFKLHLRAKLDIDQTLIENIPPLPLDKTIVQLFADFLKYLLECASHYIQVSEVNGVNLWASVEKDIDFVLSHPNGWDGKEQEKLRTAAVLGGLIPDTSDGHARISFVSEGEASLHFIIQRGELSTNLKNGEGILIVDAGGGTIDLSAYRQRSQDVNTSFEEIAAPQCLFYGSVTVNLHAKVFLQNVLKDSPFVNELDHIVHCFDKMTKMRFKDKDGSQYIKFGGARDNDAELNIRAGRSSWKVRIIQAVLEQRSTSRNNIIHVVFVGGFAASDWLYEQVSSLVNRVDSALNFVRPEEQLNKAVSDGAVSFYLDHFVRTRISKATYGTVCSITYDPRDKEHQKRAATKFRALSGEMRIPDIFYTVLSKDTQVSETMEFRGPFNQKLAKKADFRTFSSPVWSYRGPLPEPKWKDVDPANYTRLCNIEADLSHLPLTPLRGSHGGTYYRIDYDVVLLFGLTELKAMIAWEEEVSPAKIIYDKAAR</sequence>
<dbReference type="InterPro" id="IPR043129">
    <property type="entry name" value="ATPase_NBD"/>
</dbReference>
<gene>
    <name evidence="1" type="ORF">M413DRAFT_20826</name>
</gene>
<dbReference type="Gene3D" id="3.30.420.40">
    <property type="match status" value="1"/>
</dbReference>
<dbReference type="PANTHER" id="PTHR14187">
    <property type="entry name" value="ALPHA KINASE/ELONGATION FACTOR 2 KINASE"/>
    <property type="match status" value="1"/>
</dbReference>
<organism evidence="1 2">
    <name type="scientific">Hebeloma cylindrosporum</name>
    <dbReference type="NCBI Taxonomy" id="76867"/>
    <lineage>
        <taxon>Eukaryota</taxon>
        <taxon>Fungi</taxon>
        <taxon>Dikarya</taxon>
        <taxon>Basidiomycota</taxon>
        <taxon>Agaricomycotina</taxon>
        <taxon>Agaricomycetes</taxon>
        <taxon>Agaricomycetidae</taxon>
        <taxon>Agaricales</taxon>
        <taxon>Agaricineae</taxon>
        <taxon>Hymenogastraceae</taxon>
        <taxon>Hebeloma</taxon>
    </lineage>
</organism>
<dbReference type="EMBL" id="KN831834">
    <property type="protein sequence ID" value="KIM35041.1"/>
    <property type="molecule type" value="Genomic_DNA"/>
</dbReference>
<dbReference type="AlphaFoldDB" id="A0A0C3BUJ1"/>
<protein>
    <submittedName>
        <fullName evidence="1">Uncharacterized protein</fullName>
    </submittedName>
</protein>
<evidence type="ECO:0000313" key="2">
    <source>
        <dbReference type="Proteomes" id="UP000053424"/>
    </source>
</evidence>
<dbReference type="SUPFAM" id="SSF53067">
    <property type="entry name" value="Actin-like ATPase domain"/>
    <property type="match status" value="2"/>
</dbReference>
<dbReference type="STRING" id="686832.A0A0C3BUJ1"/>
<name>A0A0C3BUJ1_HEBCY</name>
<dbReference type="CDD" id="cd10170">
    <property type="entry name" value="ASKHA_NBD_HSP70"/>
    <property type="match status" value="1"/>
</dbReference>
<dbReference type="OrthoDB" id="2963168at2759"/>
<keyword evidence="2" id="KW-1185">Reference proteome</keyword>
<dbReference type="Proteomes" id="UP000053424">
    <property type="component" value="Unassembled WGS sequence"/>
</dbReference>
<reference evidence="2" key="2">
    <citation type="submission" date="2015-01" db="EMBL/GenBank/DDBJ databases">
        <title>Evolutionary Origins and Diversification of the Mycorrhizal Mutualists.</title>
        <authorList>
            <consortium name="DOE Joint Genome Institute"/>
            <consortium name="Mycorrhizal Genomics Consortium"/>
            <person name="Kohler A."/>
            <person name="Kuo A."/>
            <person name="Nagy L.G."/>
            <person name="Floudas D."/>
            <person name="Copeland A."/>
            <person name="Barry K.W."/>
            <person name="Cichocki N."/>
            <person name="Veneault-Fourrey C."/>
            <person name="LaButti K."/>
            <person name="Lindquist E.A."/>
            <person name="Lipzen A."/>
            <person name="Lundell T."/>
            <person name="Morin E."/>
            <person name="Murat C."/>
            <person name="Riley R."/>
            <person name="Ohm R."/>
            <person name="Sun H."/>
            <person name="Tunlid A."/>
            <person name="Henrissat B."/>
            <person name="Grigoriev I.V."/>
            <person name="Hibbett D.S."/>
            <person name="Martin F."/>
        </authorList>
    </citation>
    <scope>NUCLEOTIDE SEQUENCE [LARGE SCALE GENOMIC DNA]</scope>
    <source>
        <strain evidence="2">h7</strain>
    </source>
</reference>
<dbReference type="PANTHER" id="PTHR14187:SF5">
    <property type="entry name" value="HEAT SHOCK 70 KDA PROTEIN 12A"/>
    <property type="match status" value="1"/>
</dbReference>